<dbReference type="RefSeq" id="XP_058339035.1">
    <property type="nucleotide sequence ID" value="XM_058490179.1"/>
</dbReference>
<feature type="domain" description="Cas12f1-like TNB" evidence="3">
    <location>
        <begin position="711"/>
        <end position="770"/>
    </location>
</feature>
<dbReference type="Proteomes" id="UP001234581">
    <property type="component" value="Unassembled WGS sequence"/>
</dbReference>
<evidence type="ECO:0000313" key="4">
    <source>
        <dbReference type="EMBL" id="KAJ8654121.1"/>
    </source>
</evidence>
<feature type="compositionally biased region" description="Basic and acidic residues" evidence="2">
    <location>
        <begin position="16"/>
        <end position="29"/>
    </location>
</feature>
<comment type="caution">
    <text evidence="4">The sequence shown here is derived from an EMBL/GenBank/DDBJ whole genome shotgun (WGS) entry which is preliminary data.</text>
</comment>
<organism evidence="4 5">
    <name type="scientific">Lichtheimia ornata</name>
    <dbReference type="NCBI Taxonomy" id="688661"/>
    <lineage>
        <taxon>Eukaryota</taxon>
        <taxon>Fungi</taxon>
        <taxon>Fungi incertae sedis</taxon>
        <taxon>Mucoromycota</taxon>
        <taxon>Mucoromycotina</taxon>
        <taxon>Mucoromycetes</taxon>
        <taxon>Mucorales</taxon>
        <taxon>Lichtheimiaceae</taxon>
        <taxon>Lichtheimia</taxon>
    </lineage>
</organism>
<sequence>MSASPSKKKSKKTPKKPFEVKKKERKEESFCDCGGLPPHKRRTASQCLYNQTTIRAQKAMDMDLPKEKYTINIGLRTITNDDTLYQAMNTAVDRVSLIRFEASKLAYLYTAMHADNVDAMMDTSSEEGKRNPLQSAFYNDCFQAVSVLPSKPRPMVPGYLMGAWTRYNALRVDQPFTSREYLGQILTYAADQNALNTRLNIFLHFDKRLERFLTLKMSHIDGMVNNLGYNTLKRFSQHIVNSLWNDGDEDENMDFQTQQTAESLWTILNTDVPVTDNQRNGVFDIYQDITLKLGPILPMSYKKLKANVEHLFSLHIDILQYLDEAEAPQKVKIPCDTPPKFWVPKTVAKIYGKWKAEVQKPSNRTLTALECEFKNAIIQRRTFNPPQRLYDLLTPASMESLYEKVDSTIDKIERGVFAPSRIVQPSGLYRKFSLLPQPSFTKVSIQVDTAALYDILRLGGHQLPTGGKNAFLEQRDEHWDRFFDLSLLKGVGGTNKHFDHFLTTDGIKAGLVCTRPKPNTWKEHDLMGKDAEGEPEISKDSTIWGCDPGIRSIVTMTNTTVDHESNDPPQVIELTGKQYHHQCFHNQARINRQKRLLMDPTTVDRERRVVLRKTADQREYEAHLRSCLDNGTFKHLVEFNGNNREDTWRSFRYRQRTLDDFANFVWRCSDSAAKKKDIILAYGDASFNHAMRGHRAIPTHRFPKTMGRHMTLSYTSEYRTSQQCSQLCTDDFQRLKNVKHEDSNNTIFAVKYCEDCKIFWNRDENAARNILHKCLKDKIEGYVDPHFQRPTSSSRN</sequence>
<accession>A0AAD7UW97</accession>
<evidence type="ECO:0000256" key="2">
    <source>
        <dbReference type="SAM" id="MobiDB-lite"/>
    </source>
</evidence>
<feature type="region of interest" description="Disordered" evidence="2">
    <location>
        <begin position="1"/>
        <end position="29"/>
    </location>
</feature>
<dbReference type="EMBL" id="JARTCD010000066">
    <property type="protein sequence ID" value="KAJ8654121.1"/>
    <property type="molecule type" value="Genomic_DNA"/>
</dbReference>
<dbReference type="GeneID" id="83217600"/>
<dbReference type="AlphaFoldDB" id="A0AAD7UW97"/>
<proteinExistence type="predicted"/>
<protein>
    <recommendedName>
        <fullName evidence="3">Cas12f1-like TNB domain-containing protein</fullName>
    </recommendedName>
</protein>
<dbReference type="Pfam" id="PF07282">
    <property type="entry name" value="Cas12f1-like_TNB"/>
    <property type="match status" value="1"/>
</dbReference>
<name>A0AAD7UW97_9FUNG</name>
<evidence type="ECO:0000256" key="1">
    <source>
        <dbReference type="ARBA" id="ARBA00023125"/>
    </source>
</evidence>
<reference evidence="4 5" key="1">
    <citation type="submission" date="2023-03" db="EMBL/GenBank/DDBJ databases">
        <title>Genome sequence of Lichtheimia ornata CBS 291.66.</title>
        <authorList>
            <person name="Mohabir J.T."/>
            <person name="Shea T.P."/>
            <person name="Kurbessoian T."/>
            <person name="Berby B."/>
            <person name="Fontaine J."/>
            <person name="Livny J."/>
            <person name="Gnirke A."/>
            <person name="Stajich J.E."/>
            <person name="Cuomo C.A."/>
        </authorList>
    </citation>
    <scope>NUCLEOTIDE SEQUENCE [LARGE SCALE GENOMIC DNA]</scope>
    <source>
        <strain evidence="4">CBS 291.66</strain>
    </source>
</reference>
<feature type="compositionally biased region" description="Basic residues" evidence="2">
    <location>
        <begin position="1"/>
        <end position="15"/>
    </location>
</feature>
<gene>
    <name evidence="4" type="ORF">O0I10_010196</name>
</gene>
<dbReference type="GO" id="GO:0003677">
    <property type="term" value="F:DNA binding"/>
    <property type="evidence" value="ECO:0007669"/>
    <property type="project" value="UniProtKB-KW"/>
</dbReference>
<dbReference type="InterPro" id="IPR010095">
    <property type="entry name" value="Cas12f1-like_TNB"/>
</dbReference>
<evidence type="ECO:0000259" key="3">
    <source>
        <dbReference type="Pfam" id="PF07282"/>
    </source>
</evidence>
<evidence type="ECO:0000313" key="5">
    <source>
        <dbReference type="Proteomes" id="UP001234581"/>
    </source>
</evidence>
<keyword evidence="1" id="KW-0238">DNA-binding</keyword>
<keyword evidence="5" id="KW-1185">Reference proteome</keyword>